<keyword evidence="13" id="KW-1185">Reference proteome</keyword>
<dbReference type="InterPro" id="IPR053716">
    <property type="entry name" value="Flag_assembly_chemotaxis_eff"/>
</dbReference>
<keyword evidence="10" id="KW-1006">Bacterial flagellum protein export</keyword>
<organism evidence="12 13">
    <name type="scientific">Desulfobulbus oligotrophicus</name>
    <dbReference type="NCBI Taxonomy" id="1909699"/>
    <lineage>
        <taxon>Bacteria</taxon>
        <taxon>Pseudomonadati</taxon>
        <taxon>Thermodesulfobacteriota</taxon>
        <taxon>Desulfobulbia</taxon>
        <taxon>Desulfobulbales</taxon>
        <taxon>Desulfobulbaceae</taxon>
        <taxon>Desulfobulbus</taxon>
    </lineage>
</organism>
<dbReference type="GO" id="GO:0044781">
    <property type="term" value="P:bacterial-type flagellum organization"/>
    <property type="evidence" value="ECO:0007669"/>
    <property type="project" value="UniProtKB-KW"/>
</dbReference>
<dbReference type="InterPro" id="IPR012823">
    <property type="entry name" value="Flagell_FliJ"/>
</dbReference>
<dbReference type="GO" id="GO:0015031">
    <property type="term" value="P:protein transport"/>
    <property type="evidence" value="ECO:0007669"/>
    <property type="project" value="UniProtKB-KW"/>
</dbReference>
<feature type="coiled-coil region" evidence="11">
    <location>
        <begin position="72"/>
        <end position="99"/>
    </location>
</feature>
<dbReference type="Gene3D" id="1.10.287.1700">
    <property type="match status" value="1"/>
</dbReference>
<dbReference type="GO" id="GO:0009288">
    <property type="term" value="C:bacterial-type flagellum"/>
    <property type="evidence" value="ECO:0007669"/>
    <property type="project" value="InterPro"/>
</dbReference>
<dbReference type="KEGG" id="dog:HP555_09190"/>
<protein>
    <recommendedName>
        <fullName evidence="3">Flagellar FliJ protein</fullName>
    </recommendedName>
</protein>
<keyword evidence="7" id="KW-1005">Bacterial flagellum biogenesis</keyword>
<evidence type="ECO:0000256" key="8">
    <source>
        <dbReference type="ARBA" id="ARBA00022927"/>
    </source>
</evidence>
<evidence type="ECO:0000256" key="5">
    <source>
        <dbReference type="ARBA" id="ARBA00022475"/>
    </source>
</evidence>
<comment type="subcellular location">
    <subcellularLocation>
        <location evidence="1">Cell membrane</location>
        <topology evidence="1">Peripheral membrane protein</topology>
        <orientation evidence="1">Cytoplasmic side</orientation>
    </subcellularLocation>
</comment>
<comment type="similarity">
    <text evidence="2">Belongs to the FliJ family.</text>
</comment>
<keyword evidence="4" id="KW-0813">Transport</keyword>
<evidence type="ECO:0000256" key="9">
    <source>
        <dbReference type="ARBA" id="ARBA00023136"/>
    </source>
</evidence>
<dbReference type="RefSeq" id="WP_199261773.1">
    <property type="nucleotide sequence ID" value="NZ_CP054140.1"/>
</dbReference>
<keyword evidence="9" id="KW-0472">Membrane</keyword>
<evidence type="ECO:0000256" key="7">
    <source>
        <dbReference type="ARBA" id="ARBA00022795"/>
    </source>
</evidence>
<evidence type="ECO:0000256" key="11">
    <source>
        <dbReference type="SAM" id="Coils"/>
    </source>
</evidence>
<evidence type="ECO:0000256" key="3">
    <source>
        <dbReference type="ARBA" id="ARBA00020392"/>
    </source>
</evidence>
<sequence>MKPFRLHAVLNYRRQVEDAARQDFHQACVLEKKLHQSIMQVEEDLQHLFLEIQRDKETGTSVDRLLRFEYQIDLLKEKLATLHDELRQQQAQVTVKQQQLIRAGQDRKIMEKLQEQQNAAYAGFLEKKELAMLDEIAVLSHERRKR</sequence>
<accession>A0A7T5VDP3</accession>
<evidence type="ECO:0000256" key="1">
    <source>
        <dbReference type="ARBA" id="ARBA00004413"/>
    </source>
</evidence>
<evidence type="ECO:0000256" key="10">
    <source>
        <dbReference type="ARBA" id="ARBA00023225"/>
    </source>
</evidence>
<gene>
    <name evidence="12" type="primary">fliJ</name>
    <name evidence="12" type="ORF">HP555_09190</name>
</gene>
<keyword evidence="6" id="KW-0145">Chemotaxis</keyword>
<keyword evidence="12" id="KW-0969">Cilium</keyword>
<evidence type="ECO:0000256" key="4">
    <source>
        <dbReference type="ARBA" id="ARBA00022448"/>
    </source>
</evidence>
<dbReference type="AlphaFoldDB" id="A0A7T5VDP3"/>
<dbReference type="Pfam" id="PF02050">
    <property type="entry name" value="FliJ"/>
    <property type="match status" value="1"/>
</dbReference>
<keyword evidence="12" id="KW-0282">Flagellum</keyword>
<keyword evidence="12" id="KW-0966">Cell projection</keyword>
<evidence type="ECO:0000313" key="13">
    <source>
        <dbReference type="Proteomes" id="UP000596092"/>
    </source>
</evidence>
<evidence type="ECO:0000256" key="6">
    <source>
        <dbReference type="ARBA" id="ARBA00022500"/>
    </source>
</evidence>
<keyword evidence="5" id="KW-1003">Cell membrane</keyword>
<keyword evidence="8" id="KW-0653">Protein transport</keyword>
<name>A0A7T5VDP3_9BACT</name>
<proteinExistence type="inferred from homology"/>
<dbReference type="NCBIfam" id="TIGR02473">
    <property type="entry name" value="flagell_FliJ"/>
    <property type="match status" value="1"/>
</dbReference>
<dbReference type="GO" id="GO:0006935">
    <property type="term" value="P:chemotaxis"/>
    <property type="evidence" value="ECO:0007669"/>
    <property type="project" value="UniProtKB-KW"/>
</dbReference>
<dbReference type="GO" id="GO:0005886">
    <property type="term" value="C:plasma membrane"/>
    <property type="evidence" value="ECO:0007669"/>
    <property type="project" value="UniProtKB-SubCell"/>
</dbReference>
<keyword evidence="11" id="KW-0175">Coiled coil</keyword>
<evidence type="ECO:0000256" key="2">
    <source>
        <dbReference type="ARBA" id="ARBA00010004"/>
    </source>
</evidence>
<dbReference type="GO" id="GO:0071973">
    <property type="term" value="P:bacterial-type flagellum-dependent cell motility"/>
    <property type="evidence" value="ECO:0007669"/>
    <property type="project" value="InterPro"/>
</dbReference>
<reference evidence="12 13" key="1">
    <citation type="submission" date="2020-05" db="EMBL/GenBank/DDBJ databases">
        <title>Complete genome of Desulfobulbus oligotrophicus.</title>
        <authorList>
            <person name="Podar M."/>
        </authorList>
    </citation>
    <scope>NUCLEOTIDE SEQUENCE [LARGE SCALE GENOMIC DNA]</scope>
    <source>
        <strain evidence="12 13">Prop6</strain>
    </source>
</reference>
<evidence type="ECO:0000313" key="12">
    <source>
        <dbReference type="EMBL" id="QQG66030.1"/>
    </source>
</evidence>
<dbReference type="Proteomes" id="UP000596092">
    <property type="component" value="Chromosome"/>
</dbReference>
<dbReference type="EMBL" id="CP054140">
    <property type="protein sequence ID" value="QQG66030.1"/>
    <property type="molecule type" value="Genomic_DNA"/>
</dbReference>